<keyword evidence="3" id="KW-1185">Reference proteome</keyword>
<protein>
    <submittedName>
        <fullName evidence="2">Uncharacterized protein</fullName>
    </submittedName>
</protein>
<feature type="region of interest" description="Disordered" evidence="1">
    <location>
        <begin position="187"/>
        <end position="250"/>
    </location>
</feature>
<evidence type="ECO:0000313" key="3">
    <source>
        <dbReference type="Proteomes" id="UP000276215"/>
    </source>
</evidence>
<feature type="region of interest" description="Disordered" evidence="1">
    <location>
        <begin position="120"/>
        <end position="152"/>
    </location>
</feature>
<organism evidence="2 3">
    <name type="scientific">Choiromyces venosus 120613-1</name>
    <dbReference type="NCBI Taxonomy" id="1336337"/>
    <lineage>
        <taxon>Eukaryota</taxon>
        <taxon>Fungi</taxon>
        <taxon>Dikarya</taxon>
        <taxon>Ascomycota</taxon>
        <taxon>Pezizomycotina</taxon>
        <taxon>Pezizomycetes</taxon>
        <taxon>Pezizales</taxon>
        <taxon>Tuberaceae</taxon>
        <taxon>Choiromyces</taxon>
    </lineage>
</organism>
<feature type="region of interest" description="Disordered" evidence="1">
    <location>
        <begin position="271"/>
        <end position="290"/>
    </location>
</feature>
<feature type="compositionally biased region" description="Low complexity" evidence="1">
    <location>
        <begin position="276"/>
        <end position="285"/>
    </location>
</feature>
<dbReference type="AlphaFoldDB" id="A0A3N4J923"/>
<feature type="compositionally biased region" description="Polar residues" evidence="1">
    <location>
        <begin position="238"/>
        <end position="250"/>
    </location>
</feature>
<feature type="compositionally biased region" description="Polar residues" evidence="1">
    <location>
        <begin position="142"/>
        <end position="151"/>
    </location>
</feature>
<feature type="compositionally biased region" description="Pro residues" evidence="1">
    <location>
        <begin position="199"/>
        <end position="212"/>
    </location>
</feature>
<dbReference type="OrthoDB" id="5407400at2759"/>
<dbReference type="Proteomes" id="UP000276215">
    <property type="component" value="Unassembled WGS sequence"/>
</dbReference>
<gene>
    <name evidence="2" type="ORF">L873DRAFT_1852785</name>
</gene>
<accession>A0A3N4J923</accession>
<sequence length="333" mass="35983">MVVSEVATNTKAELKYGTQPARPVTLPLYVDPEQAKAQNLRPQLNVLPVKIPNDNLEPDTYGFPTAHESRQDHIEATAIADDDEEDKQKYVNDNLSSLDSVASSYVQRLSAHVAGLAAKCSAPGRSPQAPHRHRRRQQSSPEYRNQTNVSADSADLASRITDWIPPPPELPLSPTLFDPEIAAAYPLPPSRACSEPTPSTHPPPYQLPPYPAGPRSTASSSSLFVRGTKGSKLRQLKASPSSVSSATTDLTWGPDSPLTAALRMKRAAAISSPALSVSSQGSDSSGLTDVEEELRAVEEAGRKEVIRQRVLLSRLIAERDGDRDGELEFGSTH</sequence>
<name>A0A3N4J923_9PEZI</name>
<reference evidence="2 3" key="1">
    <citation type="journal article" date="2018" name="Nat. Ecol. Evol.">
        <title>Pezizomycetes genomes reveal the molecular basis of ectomycorrhizal truffle lifestyle.</title>
        <authorList>
            <person name="Murat C."/>
            <person name="Payen T."/>
            <person name="Noel B."/>
            <person name="Kuo A."/>
            <person name="Morin E."/>
            <person name="Chen J."/>
            <person name="Kohler A."/>
            <person name="Krizsan K."/>
            <person name="Balestrini R."/>
            <person name="Da Silva C."/>
            <person name="Montanini B."/>
            <person name="Hainaut M."/>
            <person name="Levati E."/>
            <person name="Barry K.W."/>
            <person name="Belfiori B."/>
            <person name="Cichocki N."/>
            <person name="Clum A."/>
            <person name="Dockter R.B."/>
            <person name="Fauchery L."/>
            <person name="Guy J."/>
            <person name="Iotti M."/>
            <person name="Le Tacon F."/>
            <person name="Lindquist E.A."/>
            <person name="Lipzen A."/>
            <person name="Malagnac F."/>
            <person name="Mello A."/>
            <person name="Molinier V."/>
            <person name="Miyauchi S."/>
            <person name="Poulain J."/>
            <person name="Riccioni C."/>
            <person name="Rubini A."/>
            <person name="Sitrit Y."/>
            <person name="Splivallo R."/>
            <person name="Traeger S."/>
            <person name="Wang M."/>
            <person name="Zifcakova L."/>
            <person name="Wipf D."/>
            <person name="Zambonelli A."/>
            <person name="Paolocci F."/>
            <person name="Nowrousian M."/>
            <person name="Ottonello S."/>
            <person name="Baldrian P."/>
            <person name="Spatafora J.W."/>
            <person name="Henrissat B."/>
            <person name="Nagy L.G."/>
            <person name="Aury J.M."/>
            <person name="Wincker P."/>
            <person name="Grigoriev I.V."/>
            <person name="Bonfante P."/>
            <person name="Martin F.M."/>
        </authorList>
    </citation>
    <scope>NUCLEOTIDE SEQUENCE [LARGE SCALE GENOMIC DNA]</scope>
    <source>
        <strain evidence="2 3">120613-1</strain>
    </source>
</reference>
<dbReference type="EMBL" id="ML120450">
    <property type="protein sequence ID" value="RPA93518.1"/>
    <property type="molecule type" value="Genomic_DNA"/>
</dbReference>
<evidence type="ECO:0000313" key="2">
    <source>
        <dbReference type="EMBL" id="RPA93518.1"/>
    </source>
</evidence>
<proteinExistence type="predicted"/>
<evidence type="ECO:0000256" key="1">
    <source>
        <dbReference type="SAM" id="MobiDB-lite"/>
    </source>
</evidence>